<gene>
    <name evidence="1" type="ORF">CFD26_102020</name>
</gene>
<reference evidence="1 2" key="1">
    <citation type="submission" date="2018-08" db="EMBL/GenBank/DDBJ databases">
        <title>Draft genome sequences of two Aspergillus turcosus clinical strains isolated from bronchoalveolar lavage fluid: one azole-susceptible and the other azole-resistant.</title>
        <authorList>
            <person name="Parent-Michaud M."/>
            <person name="Dufresne P.J."/>
            <person name="Fournier E."/>
            <person name="Martineau C."/>
            <person name="Moreira S."/>
            <person name="Perkins V."/>
            <person name="De Repentigny L."/>
            <person name="Dufresne S.F."/>
        </authorList>
    </citation>
    <scope>NUCLEOTIDE SEQUENCE [LARGE SCALE GENOMIC DNA]</scope>
    <source>
        <strain evidence="1">HMR AF 1038</strain>
    </source>
</reference>
<keyword evidence="2" id="KW-1185">Reference proteome</keyword>
<dbReference type="AlphaFoldDB" id="A0A421D4U9"/>
<evidence type="ECO:0000313" key="2">
    <source>
        <dbReference type="Proteomes" id="UP000215289"/>
    </source>
</evidence>
<sequence>MQSTFPALAALPTRVAAEPRPVMDADRGGGWLDADHMEPSDCPLASVIASGNLLDNNSPGLQRWDISALDYSRDSRIAGNIPHLRAAFDDDDNGGEIEFSNLISLFIETRMTILVSPEKFRNCQVAPQHK</sequence>
<comment type="caution">
    <text evidence="1">The sequence shown here is derived from an EMBL/GenBank/DDBJ whole genome shotgun (WGS) entry which is preliminary data.</text>
</comment>
<protein>
    <submittedName>
        <fullName evidence="1">Uncharacterized protein</fullName>
    </submittedName>
</protein>
<dbReference type="Proteomes" id="UP000215289">
    <property type="component" value="Unassembled WGS sequence"/>
</dbReference>
<proteinExistence type="predicted"/>
<dbReference type="EMBL" id="NIDN02000086">
    <property type="protein sequence ID" value="RLL97156.1"/>
    <property type="molecule type" value="Genomic_DNA"/>
</dbReference>
<accession>A0A421D4U9</accession>
<organism evidence="1 2">
    <name type="scientific">Aspergillus turcosus</name>
    <dbReference type="NCBI Taxonomy" id="1245748"/>
    <lineage>
        <taxon>Eukaryota</taxon>
        <taxon>Fungi</taxon>
        <taxon>Dikarya</taxon>
        <taxon>Ascomycota</taxon>
        <taxon>Pezizomycotina</taxon>
        <taxon>Eurotiomycetes</taxon>
        <taxon>Eurotiomycetidae</taxon>
        <taxon>Eurotiales</taxon>
        <taxon>Aspergillaceae</taxon>
        <taxon>Aspergillus</taxon>
        <taxon>Aspergillus subgen. Fumigati</taxon>
    </lineage>
</organism>
<evidence type="ECO:0000313" key="1">
    <source>
        <dbReference type="EMBL" id="RLL97156.1"/>
    </source>
</evidence>
<name>A0A421D4U9_9EURO</name>